<dbReference type="Pfam" id="PF04577">
    <property type="entry name" value="Glyco_transf_61"/>
    <property type="match status" value="1"/>
</dbReference>
<evidence type="ECO:0000259" key="2">
    <source>
        <dbReference type="Pfam" id="PF04577"/>
    </source>
</evidence>
<organism evidence="3 4">
    <name type="scientific">Thecamonas trahens ATCC 50062</name>
    <dbReference type="NCBI Taxonomy" id="461836"/>
    <lineage>
        <taxon>Eukaryota</taxon>
        <taxon>Apusozoa</taxon>
        <taxon>Apusomonadida</taxon>
        <taxon>Apusomonadidae</taxon>
        <taxon>Thecamonas</taxon>
    </lineage>
</organism>
<evidence type="ECO:0000313" key="3">
    <source>
        <dbReference type="EMBL" id="KNC53833.1"/>
    </source>
</evidence>
<dbReference type="GeneID" id="25568170"/>
<accession>A0A0L0DQX0</accession>
<reference evidence="3 4" key="1">
    <citation type="submission" date="2010-05" db="EMBL/GenBank/DDBJ databases">
        <title>The Genome Sequence of Thecamonas trahens ATCC 50062.</title>
        <authorList>
            <consortium name="The Broad Institute Genome Sequencing Platform"/>
            <person name="Russ C."/>
            <person name="Cuomo C."/>
            <person name="Shea T."/>
            <person name="Young S.K."/>
            <person name="Zeng Q."/>
            <person name="Koehrsen M."/>
            <person name="Haas B."/>
            <person name="Borodovsky M."/>
            <person name="Guigo R."/>
            <person name="Alvarado L."/>
            <person name="Berlin A."/>
            <person name="Bochicchio J."/>
            <person name="Borenstein D."/>
            <person name="Chapman S."/>
            <person name="Chen Z."/>
            <person name="Freedman E."/>
            <person name="Gellesch M."/>
            <person name="Goldberg J."/>
            <person name="Griggs A."/>
            <person name="Gujja S."/>
            <person name="Heilman E."/>
            <person name="Heiman D."/>
            <person name="Hepburn T."/>
            <person name="Howarth C."/>
            <person name="Jen D."/>
            <person name="Larson L."/>
            <person name="Mehta T."/>
            <person name="Park D."/>
            <person name="Pearson M."/>
            <person name="Roberts A."/>
            <person name="Saif S."/>
            <person name="Shenoy N."/>
            <person name="Sisk P."/>
            <person name="Stolte C."/>
            <person name="Sykes S."/>
            <person name="Thomson T."/>
            <person name="Walk T."/>
            <person name="White J."/>
            <person name="Yandava C."/>
            <person name="Burger G."/>
            <person name="Gray M.W."/>
            <person name="Holland P.W.H."/>
            <person name="King N."/>
            <person name="Lang F.B.F."/>
            <person name="Roger A.J."/>
            <person name="Ruiz-Trillo I."/>
            <person name="Lander E."/>
            <person name="Nusbaum C."/>
        </authorList>
    </citation>
    <scope>NUCLEOTIDE SEQUENCE [LARGE SCALE GENOMIC DNA]</scope>
    <source>
        <strain evidence="3 4">ATCC 50062</strain>
    </source>
</reference>
<dbReference type="GO" id="GO:0016757">
    <property type="term" value="F:glycosyltransferase activity"/>
    <property type="evidence" value="ECO:0007669"/>
    <property type="project" value="InterPro"/>
</dbReference>
<evidence type="ECO:0000256" key="1">
    <source>
        <dbReference type="SAM" id="MobiDB-lite"/>
    </source>
</evidence>
<feature type="compositionally biased region" description="Polar residues" evidence="1">
    <location>
        <begin position="76"/>
        <end position="87"/>
    </location>
</feature>
<feature type="region of interest" description="Disordered" evidence="1">
    <location>
        <begin position="46"/>
        <end position="94"/>
    </location>
</feature>
<sequence length="608" mass="66930">MKRKVRNVAMVVVISLAVIVYSLQLCLFSPEGSAYEGAVTSGESLFGSGEHSGSSSSSSTTCSKQHACEPCPGTVSAPSTLSDSEPITSLAGDDHNRMIVTPSGSLPWPKTMPVVGDALGPGVAPSPGGEPVELFGLAPVAEYDFIQTLTPVVLDDVSAYLTAVADDDKAALGEIEAKREKVRAKVSAWPIIDSYKLVPQMQEVPIHHSVLYFGGRMYQAPSLDACRAMAAEVGGREIPLGIAVDINGVPYGNLWDMNMLMTMPTYLTLSRLLLWRLFDDRFATGEWGAEMEAELRAAVAFDVLNTALMHLRPTLLYSYGSPETPFHQTNQTNLFRSLTRSEMIGLMWDGAGRDGLPLSTHELDTQNRGTVCVRHVAAGVPDIYPWNMERAVPKPLFFGQTLPSARRDLAYTIRAMRRMVLTRGFGAYSDELLPMVPKVTLISRRGVPNKHIEPWVEFVEEVRAISLHHKHSFEIVEIGSLDLKAQLLPFYNSRVVVITTGAAMVNTLFMRRASSLLMLWEFGPLSFGEGVISLNGDDNDMWFNKIPLHIDETWRPYEPFNVSICHEEQAIGHVFSIWCVHNVFPPIDLVVSTLDRVLSQPMGTLSPP</sequence>
<dbReference type="RefSeq" id="XP_013754216.1">
    <property type="nucleotide sequence ID" value="XM_013898762.1"/>
</dbReference>
<proteinExistence type="predicted"/>
<dbReference type="EMBL" id="GL349483">
    <property type="protein sequence ID" value="KNC53833.1"/>
    <property type="molecule type" value="Genomic_DNA"/>
</dbReference>
<feature type="compositionally biased region" description="Low complexity" evidence="1">
    <location>
        <begin position="46"/>
        <end position="59"/>
    </location>
</feature>
<keyword evidence="4" id="KW-1185">Reference proteome</keyword>
<name>A0A0L0DQX0_THETB</name>
<protein>
    <recommendedName>
        <fullName evidence="2">Glycosyltransferase 61 catalytic domain-containing protein</fullName>
    </recommendedName>
</protein>
<dbReference type="Proteomes" id="UP000054408">
    <property type="component" value="Unassembled WGS sequence"/>
</dbReference>
<dbReference type="AlphaFoldDB" id="A0A0L0DQX0"/>
<evidence type="ECO:0000313" key="4">
    <source>
        <dbReference type="Proteomes" id="UP000054408"/>
    </source>
</evidence>
<dbReference type="InterPro" id="IPR049625">
    <property type="entry name" value="Glyco_transf_61_cat"/>
</dbReference>
<feature type="domain" description="Glycosyltransferase 61 catalytic" evidence="2">
    <location>
        <begin position="424"/>
        <end position="515"/>
    </location>
</feature>
<gene>
    <name evidence="3" type="ORF">AMSG_09780</name>
</gene>